<name>A0A6B4ZN41_CLOBO</name>
<dbReference type="AlphaFoldDB" id="A0A6B4ZN41"/>
<evidence type="ECO:0000313" key="1">
    <source>
        <dbReference type="EMBL" id="NFF03639.1"/>
    </source>
</evidence>
<proteinExistence type="predicted"/>
<accession>A0A6B4ZN41</accession>
<dbReference type="Proteomes" id="UP000472521">
    <property type="component" value="Unassembled WGS sequence"/>
</dbReference>
<gene>
    <name evidence="1" type="ORF">FCV25_18245</name>
</gene>
<protein>
    <submittedName>
        <fullName evidence="1">Uncharacterized protein</fullName>
    </submittedName>
</protein>
<reference evidence="1 2" key="1">
    <citation type="submission" date="2019-04" db="EMBL/GenBank/DDBJ databases">
        <title>Genome sequencing of Clostridium botulinum Groups I-IV and Clostridium butyricum.</title>
        <authorList>
            <person name="Brunt J."/>
            <person name="Van Vliet A.H.M."/>
            <person name="Stringer S.C."/>
            <person name="Carter A.T."/>
            <person name="Peck M.W."/>
        </authorList>
    </citation>
    <scope>NUCLEOTIDE SEQUENCE [LARGE SCALE GENOMIC DNA]</scope>
    <source>
        <strain evidence="1 2">IFR 18/054</strain>
    </source>
</reference>
<dbReference type="EMBL" id="SWND01000017">
    <property type="protein sequence ID" value="NFF03639.1"/>
    <property type="molecule type" value="Genomic_DNA"/>
</dbReference>
<sequence length="162" mass="18853">MNLQTKRDFNKLAQEFKNNKFGLNTVSNLIVLVRKYNKEISKDEAKLLLEIPLNVLSNDVELINESEWADKNSGYFQGNITWTDDDFRNLWKSKFNSGDYGLKDIIELCKVVSEDFEKYRSSCEFLLRNVEVTLRDDVKIKKSSNFKDSGNVFLSHILKAID</sequence>
<comment type="caution">
    <text evidence="1">The sequence shown here is derived from an EMBL/GenBank/DDBJ whole genome shotgun (WGS) entry which is preliminary data.</text>
</comment>
<organism evidence="1 2">
    <name type="scientific">Clostridium botulinum</name>
    <dbReference type="NCBI Taxonomy" id="1491"/>
    <lineage>
        <taxon>Bacteria</taxon>
        <taxon>Bacillati</taxon>
        <taxon>Bacillota</taxon>
        <taxon>Clostridia</taxon>
        <taxon>Eubacteriales</taxon>
        <taxon>Clostridiaceae</taxon>
        <taxon>Clostridium</taxon>
    </lineage>
</organism>
<evidence type="ECO:0000313" key="2">
    <source>
        <dbReference type="Proteomes" id="UP000472521"/>
    </source>
</evidence>